<dbReference type="OrthoDB" id="9815506at2"/>
<gene>
    <name evidence="10" type="primary">fabH</name>
    <name evidence="13" type="ORF">A8C56_19205</name>
</gene>
<dbReference type="InterPro" id="IPR013747">
    <property type="entry name" value="ACP_syn_III_C"/>
</dbReference>
<dbReference type="InterPro" id="IPR004655">
    <property type="entry name" value="FabH"/>
</dbReference>
<dbReference type="GO" id="GO:0033818">
    <property type="term" value="F:beta-ketoacyl-acyl-carrier-protein synthase III activity"/>
    <property type="evidence" value="ECO:0007669"/>
    <property type="project" value="UniProtKB-UniRule"/>
</dbReference>
<evidence type="ECO:0000259" key="11">
    <source>
        <dbReference type="Pfam" id="PF08541"/>
    </source>
</evidence>
<dbReference type="InterPro" id="IPR013751">
    <property type="entry name" value="ACP_syn_III_N"/>
</dbReference>
<comment type="pathway">
    <text evidence="10">Lipid metabolism; fatty acid biosynthesis.</text>
</comment>
<evidence type="ECO:0000256" key="2">
    <source>
        <dbReference type="ARBA" id="ARBA00022490"/>
    </source>
</evidence>
<comment type="function">
    <text evidence="10">Catalyzes the condensation reaction of fatty acid synthesis by the addition to an acyl acceptor of two carbons from malonyl-ACP. Catalyzes the first condensation reaction which initiates fatty acid synthesis and may therefore play a role in governing the total rate of fatty acid production. Possesses both acetoacetyl-ACP synthase and acetyl transacylase activities. Its substrate specificity determines the biosynthesis of branched-chain and/or straight-chain of fatty acids.</text>
</comment>
<dbReference type="GO" id="GO:0006633">
    <property type="term" value="P:fatty acid biosynthetic process"/>
    <property type="evidence" value="ECO:0007669"/>
    <property type="project" value="UniProtKB-UniRule"/>
</dbReference>
<keyword evidence="14" id="KW-1185">Reference proteome</keyword>
<dbReference type="Gene3D" id="3.40.47.10">
    <property type="match status" value="1"/>
</dbReference>
<evidence type="ECO:0000256" key="10">
    <source>
        <dbReference type="HAMAP-Rule" id="MF_01815"/>
    </source>
</evidence>
<dbReference type="PANTHER" id="PTHR34069">
    <property type="entry name" value="3-OXOACYL-[ACYL-CARRIER-PROTEIN] SYNTHASE 3"/>
    <property type="match status" value="1"/>
</dbReference>
<dbReference type="GO" id="GO:0004315">
    <property type="term" value="F:3-oxoacyl-[acyl-carrier-protein] synthase activity"/>
    <property type="evidence" value="ECO:0007669"/>
    <property type="project" value="InterPro"/>
</dbReference>
<comment type="catalytic activity">
    <reaction evidence="10">
        <text>malonyl-[ACP] + acetyl-CoA + H(+) = 3-oxobutanoyl-[ACP] + CO2 + CoA</text>
        <dbReference type="Rhea" id="RHEA:12080"/>
        <dbReference type="Rhea" id="RHEA-COMP:9623"/>
        <dbReference type="Rhea" id="RHEA-COMP:9625"/>
        <dbReference type="ChEBI" id="CHEBI:15378"/>
        <dbReference type="ChEBI" id="CHEBI:16526"/>
        <dbReference type="ChEBI" id="CHEBI:57287"/>
        <dbReference type="ChEBI" id="CHEBI:57288"/>
        <dbReference type="ChEBI" id="CHEBI:78449"/>
        <dbReference type="ChEBI" id="CHEBI:78450"/>
        <dbReference type="EC" id="2.3.1.180"/>
    </reaction>
</comment>
<dbReference type="NCBIfam" id="NF006829">
    <property type="entry name" value="PRK09352.1"/>
    <property type="match status" value="1"/>
</dbReference>
<keyword evidence="9 10" id="KW-0012">Acyltransferase</keyword>
<evidence type="ECO:0000256" key="4">
    <source>
        <dbReference type="ARBA" id="ARBA00022679"/>
    </source>
</evidence>
<dbReference type="KEGG" id="nia:A8C56_19205"/>
<dbReference type="RefSeq" id="WP_067759677.1">
    <property type="nucleotide sequence ID" value="NZ_CP015772.1"/>
</dbReference>
<keyword evidence="6 10" id="KW-0443">Lipid metabolism</keyword>
<organism evidence="13 14">
    <name type="scientific">Niabella ginsenosidivorans</name>
    <dbReference type="NCBI Taxonomy" id="1176587"/>
    <lineage>
        <taxon>Bacteria</taxon>
        <taxon>Pseudomonadati</taxon>
        <taxon>Bacteroidota</taxon>
        <taxon>Chitinophagia</taxon>
        <taxon>Chitinophagales</taxon>
        <taxon>Chitinophagaceae</taxon>
        <taxon>Niabella</taxon>
    </lineage>
</organism>
<feature type="domain" description="Beta-ketoacyl-[acyl-carrier-protein] synthase III N-terminal" evidence="12">
    <location>
        <begin position="108"/>
        <end position="189"/>
    </location>
</feature>
<dbReference type="STRING" id="1176587.A8C56_19205"/>
<evidence type="ECO:0000256" key="7">
    <source>
        <dbReference type="ARBA" id="ARBA00023160"/>
    </source>
</evidence>
<evidence type="ECO:0000259" key="12">
    <source>
        <dbReference type="Pfam" id="PF08545"/>
    </source>
</evidence>
<dbReference type="PANTHER" id="PTHR34069:SF2">
    <property type="entry name" value="BETA-KETOACYL-[ACYL-CARRIER-PROTEIN] SYNTHASE III"/>
    <property type="match status" value="1"/>
</dbReference>
<comment type="domain">
    <text evidence="10">The last Arg residue of the ACP-binding site is essential for the weak association between ACP/AcpP and FabH.</text>
</comment>
<dbReference type="GO" id="GO:0044550">
    <property type="term" value="P:secondary metabolite biosynthetic process"/>
    <property type="evidence" value="ECO:0007669"/>
    <property type="project" value="TreeGrafter"/>
</dbReference>
<evidence type="ECO:0000256" key="5">
    <source>
        <dbReference type="ARBA" id="ARBA00022832"/>
    </source>
</evidence>
<evidence type="ECO:0000256" key="6">
    <source>
        <dbReference type="ARBA" id="ARBA00023098"/>
    </source>
</evidence>
<dbReference type="HAMAP" id="MF_01815">
    <property type="entry name" value="FabH"/>
    <property type="match status" value="1"/>
</dbReference>
<dbReference type="Pfam" id="PF08545">
    <property type="entry name" value="ACP_syn_III"/>
    <property type="match status" value="1"/>
</dbReference>
<keyword evidence="8 10" id="KW-0511">Multifunctional enzyme</keyword>
<dbReference type="AlphaFoldDB" id="A0A1A9I563"/>
<dbReference type="Proteomes" id="UP000077667">
    <property type="component" value="Chromosome"/>
</dbReference>
<dbReference type="EMBL" id="CP015772">
    <property type="protein sequence ID" value="ANH82827.1"/>
    <property type="molecule type" value="Genomic_DNA"/>
</dbReference>
<evidence type="ECO:0000256" key="3">
    <source>
        <dbReference type="ARBA" id="ARBA00022516"/>
    </source>
</evidence>
<feature type="active site" evidence="10">
    <location>
        <position position="306"/>
    </location>
</feature>
<reference evidence="13 14" key="1">
    <citation type="submission" date="2016-05" db="EMBL/GenBank/DDBJ databases">
        <title>Niabella ginsenosidivorans BS26 whole genome sequencing.</title>
        <authorList>
            <person name="Im W.T."/>
            <person name="Siddiqi M.Z."/>
        </authorList>
    </citation>
    <scope>NUCLEOTIDE SEQUENCE [LARGE SCALE GENOMIC DNA]</scope>
    <source>
        <strain evidence="13 14">BS26</strain>
    </source>
</reference>
<keyword evidence="4 10" id="KW-0808">Transferase</keyword>
<comment type="subunit">
    <text evidence="10">Homodimer.</text>
</comment>
<keyword evidence="5 10" id="KW-0276">Fatty acid metabolism</keyword>
<comment type="subcellular location">
    <subcellularLocation>
        <location evidence="10">Cytoplasm</location>
    </subcellularLocation>
</comment>
<evidence type="ECO:0000256" key="9">
    <source>
        <dbReference type="ARBA" id="ARBA00023315"/>
    </source>
</evidence>
<name>A0A1A9I563_9BACT</name>
<dbReference type="EC" id="2.3.1.180" evidence="10"/>
<keyword evidence="7 10" id="KW-0275">Fatty acid biosynthesis</keyword>
<dbReference type="InterPro" id="IPR016039">
    <property type="entry name" value="Thiolase-like"/>
</dbReference>
<feature type="region of interest" description="ACP-binding" evidence="10">
    <location>
        <begin position="277"/>
        <end position="281"/>
    </location>
</feature>
<keyword evidence="2 10" id="KW-0963">Cytoplasm</keyword>
<dbReference type="UniPathway" id="UPA00094"/>
<dbReference type="CDD" id="cd00830">
    <property type="entry name" value="KAS_III"/>
    <property type="match status" value="1"/>
</dbReference>
<keyword evidence="3 10" id="KW-0444">Lipid biosynthesis</keyword>
<evidence type="ECO:0000313" key="13">
    <source>
        <dbReference type="EMBL" id="ANH82827.1"/>
    </source>
</evidence>
<dbReference type="SUPFAM" id="SSF53901">
    <property type="entry name" value="Thiolase-like"/>
    <property type="match status" value="1"/>
</dbReference>
<feature type="active site" evidence="10">
    <location>
        <position position="276"/>
    </location>
</feature>
<dbReference type="GO" id="GO:0005737">
    <property type="term" value="C:cytoplasm"/>
    <property type="evidence" value="ECO:0007669"/>
    <property type="project" value="UniProtKB-SubCell"/>
</dbReference>
<protein>
    <recommendedName>
        <fullName evidence="10">Beta-ketoacyl-[acyl-carrier-protein] synthase III</fullName>
        <shortName evidence="10">Beta-ketoacyl-ACP synthase III</shortName>
        <shortName evidence="10">KAS III</shortName>
        <ecNumber evidence="10">2.3.1.180</ecNumber>
    </recommendedName>
    <alternativeName>
        <fullName evidence="10">3-oxoacyl-[acyl-carrier-protein] synthase 3</fullName>
    </alternativeName>
    <alternativeName>
        <fullName evidence="10">3-oxoacyl-[acyl-carrier-protein] synthase III</fullName>
    </alternativeName>
</protein>
<feature type="active site" evidence="10">
    <location>
        <position position="114"/>
    </location>
</feature>
<proteinExistence type="inferred from homology"/>
<sequence length="349" mass="38497">MNNTIIAGIGGYVPDNVITNDTLTRFMDTSDAWIWERTGIEERRYVTRFEQTTATIGAEAAKQAIERAGISKEEIDFIIFATLSPDYFFPGCGVLVQRILGLKDIGALDVRNQCSGFLYGLSIADQFIKTGMYKNILLIGAEVHSYAMDFSTKGRNVSVIFGDGAGAVILQPSKDPARGILSTHLHSDGADAEALSMPNPGFHCGVHNPDWKPPVPEQKYGGVFITPDLLAREDFYPYMDGQAVFKKAIIKLPEVIMEALTANQYQPEDLQLLIPHQANLRIAQLVQQTLKLRDDQVFNNIQKYGNTTAASVPLALCEAWEKGKVKEEDLICLAAFGSGFTWGSALLKW</sequence>
<comment type="similarity">
    <text evidence="1 10">Belongs to the thiolase-like superfamily. FabH family.</text>
</comment>
<evidence type="ECO:0000313" key="14">
    <source>
        <dbReference type="Proteomes" id="UP000077667"/>
    </source>
</evidence>
<feature type="domain" description="Beta-ketoacyl-[acyl-carrier-protein] synthase III C-terminal" evidence="11">
    <location>
        <begin position="260"/>
        <end position="349"/>
    </location>
</feature>
<evidence type="ECO:0000256" key="8">
    <source>
        <dbReference type="ARBA" id="ARBA00023268"/>
    </source>
</evidence>
<dbReference type="Pfam" id="PF08541">
    <property type="entry name" value="ACP_syn_III_C"/>
    <property type="match status" value="1"/>
</dbReference>
<accession>A0A1A9I563</accession>
<evidence type="ECO:0000256" key="1">
    <source>
        <dbReference type="ARBA" id="ARBA00008642"/>
    </source>
</evidence>